<reference evidence="4" key="1">
    <citation type="submission" date="2025-08" db="UniProtKB">
        <authorList>
            <consortium name="RefSeq"/>
        </authorList>
    </citation>
    <scope>IDENTIFICATION</scope>
    <source>
        <tissue evidence="4">Blood</tissue>
    </source>
</reference>
<proteinExistence type="predicted"/>
<feature type="chain" id="PRO_5041720427" evidence="1">
    <location>
        <begin position="18"/>
        <end position="270"/>
    </location>
</feature>
<dbReference type="RefSeq" id="XP_054831209.1">
    <property type="nucleotide sequence ID" value="XM_054975234.1"/>
</dbReference>
<dbReference type="CDD" id="cd02440">
    <property type="entry name" value="AdoMet_MTases"/>
    <property type="match status" value="1"/>
</dbReference>
<dbReference type="Proteomes" id="UP001190640">
    <property type="component" value="Chromosome 4"/>
</dbReference>
<sequence>MAEVMVLFLTLCLQLLALPVYVLSYLGLWEPFCKKFFFPFSMEKFAVIYNWRMSRQKQELFRNMMEFADPSGKLTVLEIGCGAGTNFQFFPPNCKVICTDPNPRFRQSLTKRMAQNQHLQFDQFIVASGEDLSQVADASVDVVVSTLVLCSVKNVEGVLKEVCRVLKSLKNVQAWSAEPSGHGMEELWQTALAPRINKSLLRVPLWGSMVGHSSPPDAFLLPKEEAKNQEQRVELIFSWNMSLLIVQAGPTSGSKSGLQHGNLYLMAARQ</sequence>
<organism evidence="3 4">
    <name type="scientific">Eublepharis macularius</name>
    <name type="common">Leopard gecko</name>
    <name type="synonym">Cyrtodactylus macularius</name>
    <dbReference type="NCBI Taxonomy" id="481883"/>
    <lineage>
        <taxon>Eukaryota</taxon>
        <taxon>Metazoa</taxon>
        <taxon>Chordata</taxon>
        <taxon>Craniata</taxon>
        <taxon>Vertebrata</taxon>
        <taxon>Euteleostomi</taxon>
        <taxon>Lepidosauria</taxon>
        <taxon>Squamata</taxon>
        <taxon>Bifurcata</taxon>
        <taxon>Gekkota</taxon>
        <taxon>Eublepharidae</taxon>
        <taxon>Eublepharinae</taxon>
        <taxon>Eublepharis</taxon>
    </lineage>
</organism>
<dbReference type="KEGG" id="emc:129326911"/>
<dbReference type="SUPFAM" id="SSF53335">
    <property type="entry name" value="S-adenosyl-L-methionine-dependent methyltransferases"/>
    <property type="match status" value="1"/>
</dbReference>
<name>A0AA97J4Y7_EUBMA</name>
<accession>A0AA97J4Y7</accession>
<evidence type="ECO:0000313" key="4">
    <source>
        <dbReference type="RefSeq" id="XP_054831209.1"/>
    </source>
</evidence>
<dbReference type="InterPro" id="IPR029063">
    <property type="entry name" value="SAM-dependent_MTases_sf"/>
</dbReference>
<protein>
    <submittedName>
        <fullName evidence="4">Methyltransferase-like protein 7A isoform X1</fullName>
    </submittedName>
</protein>
<feature type="signal peptide" evidence="1">
    <location>
        <begin position="1"/>
        <end position="17"/>
    </location>
</feature>
<gene>
    <name evidence="4" type="primary">LOC129326911</name>
</gene>
<dbReference type="Pfam" id="PF08241">
    <property type="entry name" value="Methyltransf_11"/>
    <property type="match status" value="1"/>
</dbReference>
<evidence type="ECO:0000259" key="2">
    <source>
        <dbReference type="Pfam" id="PF08241"/>
    </source>
</evidence>
<evidence type="ECO:0000256" key="1">
    <source>
        <dbReference type="SAM" id="SignalP"/>
    </source>
</evidence>
<feature type="domain" description="Methyltransferase type 11" evidence="2">
    <location>
        <begin position="77"/>
        <end position="168"/>
    </location>
</feature>
<dbReference type="PANTHER" id="PTHR45036:SF1">
    <property type="entry name" value="METHYLTRANSFERASE LIKE 7A"/>
    <property type="match status" value="1"/>
</dbReference>
<dbReference type="GO" id="GO:0008757">
    <property type="term" value="F:S-adenosylmethionine-dependent methyltransferase activity"/>
    <property type="evidence" value="ECO:0007669"/>
    <property type="project" value="InterPro"/>
</dbReference>
<keyword evidence="3" id="KW-1185">Reference proteome</keyword>
<evidence type="ECO:0000313" key="3">
    <source>
        <dbReference type="Proteomes" id="UP001190640"/>
    </source>
</evidence>
<dbReference type="Gene3D" id="3.40.50.150">
    <property type="entry name" value="Vaccinia Virus protein VP39"/>
    <property type="match status" value="1"/>
</dbReference>
<dbReference type="AlphaFoldDB" id="A0AA97J4Y7"/>
<keyword evidence="1" id="KW-0732">Signal</keyword>
<dbReference type="InterPro" id="IPR013216">
    <property type="entry name" value="Methyltransf_11"/>
</dbReference>
<dbReference type="InterPro" id="IPR052356">
    <property type="entry name" value="Thiol_S-MT"/>
</dbReference>
<dbReference type="PANTHER" id="PTHR45036">
    <property type="entry name" value="METHYLTRANSFERASE LIKE 7B"/>
    <property type="match status" value="1"/>
</dbReference>
<dbReference type="GeneID" id="129326911"/>